<dbReference type="InterPro" id="IPR000847">
    <property type="entry name" value="LysR_HTH_N"/>
</dbReference>
<dbReference type="OrthoDB" id="8479357at2"/>
<dbReference type="Pfam" id="PF03466">
    <property type="entry name" value="LysR_substrate"/>
    <property type="match status" value="1"/>
</dbReference>
<dbReference type="SUPFAM" id="SSF53850">
    <property type="entry name" value="Periplasmic binding protein-like II"/>
    <property type="match status" value="1"/>
</dbReference>
<dbReference type="InterPro" id="IPR005119">
    <property type="entry name" value="LysR_subst-bd"/>
</dbReference>
<dbReference type="PRINTS" id="PR00039">
    <property type="entry name" value="HTHLYSR"/>
</dbReference>
<evidence type="ECO:0000256" key="5">
    <source>
        <dbReference type="ARBA" id="ARBA00023163"/>
    </source>
</evidence>
<dbReference type="EMBL" id="CYSA01000001">
    <property type="protein sequence ID" value="CUH62321.1"/>
    <property type="molecule type" value="Genomic_DNA"/>
</dbReference>
<evidence type="ECO:0000313" key="8">
    <source>
        <dbReference type="Proteomes" id="UP000051587"/>
    </source>
</evidence>
<feature type="domain" description="HTH lysR-type" evidence="6">
    <location>
        <begin position="1"/>
        <end position="58"/>
    </location>
</feature>
<evidence type="ECO:0000256" key="4">
    <source>
        <dbReference type="ARBA" id="ARBA00023159"/>
    </source>
</evidence>
<keyword evidence="8" id="KW-1185">Reference proteome</keyword>
<keyword evidence="4" id="KW-0010">Activator</keyword>
<evidence type="ECO:0000313" key="7">
    <source>
        <dbReference type="EMBL" id="CUH62321.1"/>
    </source>
</evidence>
<dbReference type="AlphaFoldDB" id="A0A0P1F3M7"/>
<dbReference type="Proteomes" id="UP000051587">
    <property type="component" value="Unassembled WGS sequence"/>
</dbReference>
<keyword evidence="5" id="KW-0804">Transcription</keyword>
<comment type="similarity">
    <text evidence="1">Belongs to the LysR transcriptional regulatory family.</text>
</comment>
<dbReference type="RefSeq" id="WP_058260832.1">
    <property type="nucleotide sequence ID" value="NZ_CP051181.1"/>
</dbReference>
<dbReference type="InterPro" id="IPR036388">
    <property type="entry name" value="WH-like_DNA-bd_sf"/>
</dbReference>
<dbReference type="GO" id="GO:2000142">
    <property type="term" value="P:regulation of DNA-templated transcription initiation"/>
    <property type="evidence" value="ECO:0007669"/>
    <property type="project" value="TreeGrafter"/>
</dbReference>
<reference evidence="7 8" key="1">
    <citation type="submission" date="2015-09" db="EMBL/GenBank/DDBJ databases">
        <authorList>
            <consortium name="Swine Surveillance"/>
        </authorList>
    </citation>
    <scope>NUCLEOTIDE SEQUENCE [LARGE SCALE GENOMIC DNA]</scope>
    <source>
        <strain evidence="7 8">CECT 4357</strain>
    </source>
</reference>
<dbReference type="PANTHER" id="PTHR30293">
    <property type="entry name" value="TRANSCRIPTIONAL REGULATORY PROTEIN NAC-RELATED"/>
    <property type="match status" value="1"/>
</dbReference>
<protein>
    <submittedName>
        <fullName evidence="7">Cyn operon transcriptional activator</fullName>
    </submittedName>
</protein>
<keyword evidence="3" id="KW-0238">DNA-binding</keyword>
<evidence type="ECO:0000256" key="1">
    <source>
        <dbReference type="ARBA" id="ARBA00009437"/>
    </source>
</evidence>
<dbReference type="PROSITE" id="PS50931">
    <property type="entry name" value="HTH_LYSR"/>
    <property type="match status" value="1"/>
</dbReference>
<dbReference type="SUPFAM" id="SSF46785">
    <property type="entry name" value="Winged helix' DNA-binding domain"/>
    <property type="match status" value="1"/>
</dbReference>
<dbReference type="Pfam" id="PF00126">
    <property type="entry name" value="HTH_1"/>
    <property type="match status" value="1"/>
</dbReference>
<gene>
    <name evidence="7" type="primary">cynR_1</name>
    <name evidence="7" type="ORF">TG4357_00009</name>
</gene>
<dbReference type="PANTHER" id="PTHR30293:SF0">
    <property type="entry name" value="NITROGEN ASSIMILATION REGULATORY PROTEIN NAC"/>
    <property type="match status" value="1"/>
</dbReference>
<keyword evidence="2" id="KW-0805">Transcription regulation</keyword>
<evidence type="ECO:0000259" key="6">
    <source>
        <dbReference type="PROSITE" id="PS50931"/>
    </source>
</evidence>
<dbReference type="GO" id="GO:0003700">
    <property type="term" value="F:DNA-binding transcription factor activity"/>
    <property type="evidence" value="ECO:0007669"/>
    <property type="project" value="InterPro"/>
</dbReference>
<dbReference type="InterPro" id="IPR036390">
    <property type="entry name" value="WH_DNA-bd_sf"/>
</dbReference>
<evidence type="ECO:0000256" key="2">
    <source>
        <dbReference type="ARBA" id="ARBA00023015"/>
    </source>
</evidence>
<dbReference type="Gene3D" id="3.40.190.10">
    <property type="entry name" value="Periplasmic binding protein-like II"/>
    <property type="match status" value="2"/>
</dbReference>
<evidence type="ECO:0000256" key="3">
    <source>
        <dbReference type="ARBA" id="ARBA00023125"/>
    </source>
</evidence>
<dbReference type="FunFam" id="1.10.10.10:FF:000001">
    <property type="entry name" value="LysR family transcriptional regulator"/>
    <property type="match status" value="1"/>
</dbReference>
<name>A0A0P1F3M7_THAGE</name>
<proteinExistence type="inferred from homology"/>
<dbReference type="GO" id="GO:0003677">
    <property type="term" value="F:DNA binding"/>
    <property type="evidence" value="ECO:0007669"/>
    <property type="project" value="UniProtKB-KW"/>
</dbReference>
<accession>A0A0P1F3M7</accession>
<sequence>MEMRQLHYFVALAEESSVSRAAVKLSVAQPAISRQIRMLEEELGVTLFHRTGRGMTLTSAGSFFEGRVRQILNDLSELEHDVRGLKGVIEGKVTLGLPPTESHILVPPLLKTLREHHPGVDLRIVEAFSGDVSELLTTGHIDVALFYKAPRTKHYVADELLHESLYLLQSGACPTPGGATLNVADLARWPMVLPSRRHGLRALLEQMCNDMGVDLNVEYEVDSLMPLIRMVEDGSVATVLPYNAVQREIEQGRIVASQIDPAQLRRVLVLATTTHHPVRTAMRIVAQLCANIVRDLSANGQWQGIIAKG</sequence>
<dbReference type="STRING" id="53501.SAMN04488043_11810"/>
<dbReference type="Gene3D" id="1.10.10.10">
    <property type="entry name" value="Winged helix-like DNA-binding domain superfamily/Winged helix DNA-binding domain"/>
    <property type="match status" value="1"/>
</dbReference>
<organism evidence="7 8">
    <name type="scientific">Thalassovita gelatinovora</name>
    <name type="common">Thalassobius gelatinovorus</name>
    <dbReference type="NCBI Taxonomy" id="53501"/>
    <lineage>
        <taxon>Bacteria</taxon>
        <taxon>Pseudomonadati</taxon>
        <taxon>Pseudomonadota</taxon>
        <taxon>Alphaproteobacteria</taxon>
        <taxon>Rhodobacterales</taxon>
        <taxon>Roseobacteraceae</taxon>
        <taxon>Thalassovita</taxon>
    </lineage>
</organism>